<feature type="compositionally biased region" description="Basic and acidic residues" evidence="1">
    <location>
        <begin position="122"/>
        <end position="144"/>
    </location>
</feature>
<organism evidence="2 3">
    <name type="scientific">Streptomyces alkaliterrae</name>
    <dbReference type="NCBI Taxonomy" id="2213162"/>
    <lineage>
        <taxon>Bacteria</taxon>
        <taxon>Bacillati</taxon>
        <taxon>Actinomycetota</taxon>
        <taxon>Actinomycetes</taxon>
        <taxon>Kitasatosporales</taxon>
        <taxon>Streptomycetaceae</taxon>
        <taxon>Streptomyces</taxon>
    </lineage>
</organism>
<evidence type="ECO:0000313" key="3">
    <source>
        <dbReference type="Proteomes" id="UP000517765"/>
    </source>
</evidence>
<name>A0A7W3X147_9ACTN</name>
<comment type="caution">
    <text evidence="2">The sequence shown here is derived from an EMBL/GenBank/DDBJ whole genome shotgun (WGS) entry which is preliminary data.</text>
</comment>
<proteinExistence type="predicted"/>
<dbReference type="EMBL" id="JABJXA010000278">
    <property type="protein sequence ID" value="MBB1262208.1"/>
    <property type="molecule type" value="Genomic_DNA"/>
</dbReference>
<feature type="compositionally biased region" description="Basic and acidic residues" evidence="1">
    <location>
        <begin position="30"/>
        <end position="41"/>
    </location>
</feature>
<dbReference type="AlphaFoldDB" id="A0A7W3X147"/>
<feature type="non-terminal residue" evidence="2">
    <location>
        <position position="172"/>
    </location>
</feature>
<feature type="compositionally biased region" description="Pro residues" evidence="1">
    <location>
        <begin position="155"/>
        <end position="172"/>
    </location>
</feature>
<protein>
    <submittedName>
        <fullName evidence="2">Murein biosynthesis integral membrane protein MurJ</fullName>
    </submittedName>
</protein>
<dbReference type="Proteomes" id="UP000517765">
    <property type="component" value="Unassembled WGS sequence"/>
</dbReference>
<reference evidence="3" key="1">
    <citation type="submission" date="2020-05" db="EMBL/GenBank/DDBJ databases">
        <title>Classification of alakaliphilic streptomycetes isolated from an alkaline soil next to Lonar Crater, India and a proposal for the recognition of Streptomyces alkaliterrae sp. nov.</title>
        <authorList>
            <person name="Golinska P."/>
        </authorList>
    </citation>
    <scope>NUCLEOTIDE SEQUENCE [LARGE SCALE GENOMIC DNA]</scope>
    <source>
        <strain evidence="3">OF8</strain>
    </source>
</reference>
<accession>A0A7W3X147</accession>
<feature type="compositionally biased region" description="Basic and acidic residues" evidence="1">
    <location>
        <begin position="1"/>
        <end position="14"/>
    </location>
</feature>
<sequence>MNVPYDREPGEGRDPYAGQRGGQDGGQDPYVRDAYRRDPFQGRDPAAQDPVDEALYDHREHPPPPPPPGAAASRYEPPPPPRHAPDPQLWATPPAPEPDGPSRRLPYGDETTAASYTGVDELITRAPDDHDRDGAVPRRPDDAFAHLFQDQGRPAAPPHTPAPPHNPAPPHT</sequence>
<gene>
    <name evidence="2" type="ORF">H3147_25860</name>
</gene>
<evidence type="ECO:0000256" key="1">
    <source>
        <dbReference type="SAM" id="MobiDB-lite"/>
    </source>
</evidence>
<evidence type="ECO:0000313" key="2">
    <source>
        <dbReference type="EMBL" id="MBB1262208.1"/>
    </source>
</evidence>
<feature type="region of interest" description="Disordered" evidence="1">
    <location>
        <begin position="1"/>
        <end position="172"/>
    </location>
</feature>